<gene>
    <name evidence="1" type="ORF">UFOPK1684_01021</name>
</gene>
<evidence type="ECO:0000313" key="1">
    <source>
        <dbReference type="EMBL" id="CAB4575604.1"/>
    </source>
</evidence>
<proteinExistence type="predicted"/>
<name>A0A6J6EKA3_9ZZZZ</name>
<organism evidence="1">
    <name type="scientific">freshwater metagenome</name>
    <dbReference type="NCBI Taxonomy" id="449393"/>
    <lineage>
        <taxon>unclassified sequences</taxon>
        <taxon>metagenomes</taxon>
        <taxon>ecological metagenomes</taxon>
    </lineage>
</organism>
<reference evidence="1" key="1">
    <citation type="submission" date="2020-05" db="EMBL/GenBank/DDBJ databases">
        <authorList>
            <person name="Chiriac C."/>
            <person name="Salcher M."/>
            <person name="Ghai R."/>
            <person name="Kavagutti S V."/>
        </authorList>
    </citation>
    <scope>NUCLEOTIDE SEQUENCE</scope>
</reference>
<protein>
    <submittedName>
        <fullName evidence="1">Unannotated protein</fullName>
    </submittedName>
</protein>
<dbReference type="EMBL" id="CAEZTM010000048">
    <property type="protein sequence ID" value="CAB4575604.1"/>
    <property type="molecule type" value="Genomic_DNA"/>
</dbReference>
<dbReference type="AlphaFoldDB" id="A0A6J6EKA3"/>
<sequence>MQPYFLPYLGYFHLVGAVDAFVILDTVKYPKGGWVNRNRILIEGVDRWLTLPVSSSASRISDKSYVFDHRDFAGLQRMVSRAYPRSPRLGEFQGLLAEWWHSPIRKVSETNMFFVRGIMERLGRVLPRFVNASSIQTDGATGQDRILKIAQNLGATSYVNLIGGQRLYQKSAFNAAGMELFFVRSQFLEYTQKSPEFVPGLSVLDFFLNETRDAESWIGPESYSLVAANSDEIT</sequence>
<accession>A0A6J6EKA3</accession>
<dbReference type="InterPro" id="IPR014985">
    <property type="entry name" value="WbqC"/>
</dbReference>
<dbReference type="Pfam" id="PF08889">
    <property type="entry name" value="WbqC"/>
    <property type="match status" value="1"/>
</dbReference>